<proteinExistence type="predicted"/>
<sequence>MDAPWTYDDQGRPNDADMAQKLSDQKDYITAVRYHENEGDGNNHSLSETLEDPKRQSLVAAMSLYESGKPGCGLNLHPR</sequence>
<organism evidence="1 2">
    <name type="scientific">Endocarpon pusillum</name>
    <dbReference type="NCBI Taxonomy" id="364733"/>
    <lineage>
        <taxon>Eukaryota</taxon>
        <taxon>Fungi</taxon>
        <taxon>Dikarya</taxon>
        <taxon>Ascomycota</taxon>
        <taxon>Pezizomycotina</taxon>
        <taxon>Eurotiomycetes</taxon>
        <taxon>Chaetothyriomycetidae</taxon>
        <taxon>Verrucariales</taxon>
        <taxon>Verrucariaceae</taxon>
        <taxon>Endocarpon</taxon>
    </lineage>
</organism>
<name>A0A8H7E5H6_9EURO</name>
<keyword evidence="2" id="KW-1185">Reference proteome</keyword>
<gene>
    <name evidence="1" type="ORF">GJ744_007176</name>
</gene>
<protein>
    <submittedName>
        <fullName evidence="1">Uncharacterized protein</fullName>
    </submittedName>
</protein>
<accession>A0A8H7E5H6</accession>
<dbReference type="EMBL" id="JAACFV010000034">
    <property type="protein sequence ID" value="KAF7510072.1"/>
    <property type="molecule type" value="Genomic_DNA"/>
</dbReference>
<dbReference type="AlphaFoldDB" id="A0A8H7E5H6"/>
<evidence type="ECO:0000313" key="1">
    <source>
        <dbReference type="EMBL" id="KAF7510072.1"/>
    </source>
</evidence>
<reference evidence="1" key="1">
    <citation type="submission" date="2020-02" db="EMBL/GenBank/DDBJ databases">
        <authorList>
            <person name="Palmer J.M."/>
        </authorList>
    </citation>
    <scope>NUCLEOTIDE SEQUENCE</scope>
    <source>
        <strain evidence="1">EPUS1.4</strain>
        <tissue evidence="1">Thallus</tissue>
    </source>
</reference>
<evidence type="ECO:0000313" key="2">
    <source>
        <dbReference type="Proteomes" id="UP000606974"/>
    </source>
</evidence>
<comment type="caution">
    <text evidence="1">The sequence shown here is derived from an EMBL/GenBank/DDBJ whole genome shotgun (WGS) entry which is preliminary data.</text>
</comment>
<dbReference type="Proteomes" id="UP000606974">
    <property type="component" value="Unassembled WGS sequence"/>
</dbReference>